<dbReference type="RefSeq" id="XP_009058959.1">
    <property type="nucleotide sequence ID" value="XM_009060711.1"/>
</dbReference>
<evidence type="ECO:0000256" key="5">
    <source>
        <dbReference type="ARBA" id="ARBA00022989"/>
    </source>
</evidence>
<dbReference type="PANTHER" id="PTHR12791">
    <property type="entry name" value="GOLGI SNARE BET1-RELATED"/>
    <property type="match status" value="1"/>
</dbReference>
<evidence type="ECO:0000256" key="9">
    <source>
        <dbReference type="SAM" id="Phobius"/>
    </source>
</evidence>
<evidence type="ECO:0000256" key="3">
    <source>
        <dbReference type="ARBA" id="ARBA00022692"/>
    </source>
</evidence>
<gene>
    <name evidence="11" type="ORF">LOTGIDRAFT_217988</name>
</gene>
<dbReference type="EMBL" id="KB202444">
    <property type="protein sequence ID" value="ESO90284.1"/>
    <property type="molecule type" value="Genomic_DNA"/>
</dbReference>
<dbReference type="InterPro" id="IPR039899">
    <property type="entry name" value="BET1_SNARE"/>
</dbReference>
<evidence type="ECO:0000256" key="4">
    <source>
        <dbReference type="ARBA" id="ARBA00022927"/>
    </source>
</evidence>
<dbReference type="InterPro" id="IPR000727">
    <property type="entry name" value="T_SNARE_dom"/>
</dbReference>
<dbReference type="CDD" id="cd15853">
    <property type="entry name" value="SNARE_Bet1"/>
    <property type="match status" value="1"/>
</dbReference>
<keyword evidence="2" id="KW-0813">Transport</keyword>
<dbReference type="HOGENOM" id="CLU_086133_2_0_1"/>
<evidence type="ECO:0000256" key="6">
    <source>
        <dbReference type="ARBA" id="ARBA00023034"/>
    </source>
</evidence>
<evidence type="ECO:0000256" key="2">
    <source>
        <dbReference type="ARBA" id="ARBA00022448"/>
    </source>
</evidence>
<dbReference type="Proteomes" id="UP000030746">
    <property type="component" value="Unassembled WGS sequence"/>
</dbReference>
<dbReference type="CTD" id="20246746"/>
<dbReference type="GeneID" id="20246746"/>
<protein>
    <recommendedName>
        <fullName evidence="10">t-SNARE coiled-coil homology domain-containing protein</fullName>
    </recommendedName>
</protein>
<evidence type="ECO:0000256" key="7">
    <source>
        <dbReference type="ARBA" id="ARBA00023136"/>
    </source>
</evidence>
<dbReference type="PROSITE" id="PS50192">
    <property type="entry name" value="T_SNARE"/>
    <property type="match status" value="1"/>
</dbReference>
<evidence type="ECO:0000313" key="11">
    <source>
        <dbReference type="EMBL" id="ESO90284.1"/>
    </source>
</evidence>
<feature type="transmembrane region" description="Helical" evidence="9">
    <location>
        <begin position="88"/>
        <end position="107"/>
    </location>
</feature>
<name>V4BMS7_LOTGI</name>
<keyword evidence="4" id="KW-0653">Protein transport</keyword>
<keyword evidence="3 9" id="KW-0812">Transmembrane</keyword>
<dbReference type="STRING" id="225164.V4BMS7"/>
<dbReference type="OMA" id="GHRNYMC"/>
<keyword evidence="12" id="KW-1185">Reference proteome</keyword>
<comment type="subcellular location">
    <subcellularLocation>
        <location evidence="8">Endomembrane system</location>
        <topology evidence="8">Single-pass type IV membrane protein</topology>
    </subcellularLocation>
    <subcellularLocation>
        <location evidence="1">Golgi apparatus membrane</location>
    </subcellularLocation>
</comment>
<organism evidence="11 12">
    <name type="scientific">Lottia gigantea</name>
    <name type="common">Giant owl limpet</name>
    <dbReference type="NCBI Taxonomy" id="225164"/>
    <lineage>
        <taxon>Eukaryota</taxon>
        <taxon>Metazoa</taxon>
        <taxon>Spiralia</taxon>
        <taxon>Lophotrochozoa</taxon>
        <taxon>Mollusca</taxon>
        <taxon>Gastropoda</taxon>
        <taxon>Patellogastropoda</taxon>
        <taxon>Lottioidea</taxon>
        <taxon>Lottiidae</taxon>
        <taxon>Lottia</taxon>
    </lineage>
</organism>
<dbReference type="Gene3D" id="1.20.5.110">
    <property type="match status" value="1"/>
</dbReference>
<feature type="domain" description="T-SNARE coiled-coil homology" evidence="10">
    <location>
        <begin position="18"/>
        <end position="80"/>
    </location>
</feature>
<dbReference type="AlphaFoldDB" id="V4BMS7"/>
<evidence type="ECO:0000313" key="12">
    <source>
        <dbReference type="Proteomes" id="UP000030746"/>
    </source>
</evidence>
<keyword evidence="7 9" id="KW-0472">Membrane</keyword>
<evidence type="ECO:0000256" key="1">
    <source>
        <dbReference type="ARBA" id="ARBA00004394"/>
    </source>
</evidence>
<keyword evidence="6" id="KW-0333">Golgi apparatus</keyword>
<evidence type="ECO:0000256" key="8">
    <source>
        <dbReference type="ARBA" id="ARBA00046280"/>
    </source>
</evidence>
<dbReference type="OrthoDB" id="261831at2759"/>
<dbReference type="GO" id="GO:0000139">
    <property type="term" value="C:Golgi membrane"/>
    <property type="evidence" value="ECO:0007669"/>
    <property type="project" value="UniProtKB-SubCell"/>
</dbReference>
<keyword evidence="5 9" id="KW-1133">Transmembrane helix</keyword>
<dbReference type="SMART" id="SM00397">
    <property type="entry name" value="t_SNARE"/>
    <property type="match status" value="1"/>
</dbReference>
<evidence type="ECO:0000259" key="10">
    <source>
        <dbReference type="PROSITE" id="PS50192"/>
    </source>
</evidence>
<dbReference type="KEGG" id="lgi:LOTGIDRAFT_217988"/>
<dbReference type="SUPFAM" id="SSF58038">
    <property type="entry name" value="SNARE fusion complex"/>
    <property type="match status" value="1"/>
</dbReference>
<sequence length="110" mass="12530">MRRANIGNEQQGYMPTTQMLDDESQKIEDQLSSKVSTLRSLTIDIGNEVRSQNKMLLDMDNDFDKSGGLLSSSMSRLKAIAKAGGHKFICYILMFALFVFFVCYMIVKFR</sequence>
<accession>V4BMS7</accession>
<reference evidence="11 12" key="1">
    <citation type="journal article" date="2013" name="Nature">
        <title>Insights into bilaterian evolution from three spiralian genomes.</title>
        <authorList>
            <person name="Simakov O."/>
            <person name="Marletaz F."/>
            <person name="Cho S.J."/>
            <person name="Edsinger-Gonzales E."/>
            <person name="Havlak P."/>
            <person name="Hellsten U."/>
            <person name="Kuo D.H."/>
            <person name="Larsson T."/>
            <person name="Lv J."/>
            <person name="Arendt D."/>
            <person name="Savage R."/>
            <person name="Osoegawa K."/>
            <person name="de Jong P."/>
            <person name="Grimwood J."/>
            <person name="Chapman J.A."/>
            <person name="Shapiro H."/>
            <person name="Aerts A."/>
            <person name="Otillar R.P."/>
            <person name="Terry A.Y."/>
            <person name="Boore J.L."/>
            <person name="Grigoriev I.V."/>
            <person name="Lindberg D.R."/>
            <person name="Seaver E.C."/>
            <person name="Weisblat D.A."/>
            <person name="Putnam N.H."/>
            <person name="Rokhsar D.S."/>
        </authorList>
    </citation>
    <scope>NUCLEOTIDE SEQUENCE [LARGE SCALE GENOMIC DNA]</scope>
</reference>
<proteinExistence type="predicted"/>
<dbReference type="GO" id="GO:0015031">
    <property type="term" value="P:protein transport"/>
    <property type="evidence" value="ECO:0007669"/>
    <property type="project" value="UniProtKB-KW"/>
</dbReference>